<dbReference type="AlphaFoldDB" id="A0AAW1T2T4"/>
<keyword evidence="4" id="KW-1185">Reference proteome</keyword>
<feature type="compositionally biased region" description="Low complexity" evidence="1">
    <location>
        <begin position="151"/>
        <end position="168"/>
    </location>
</feature>
<reference evidence="3 4" key="1">
    <citation type="journal article" date="2024" name="Nat. Commun.">
        <title>Phylogenomics reveals the evolutionary origins of lichenization in chlorophyte algae.</title>
        <authorList>
            <person name="Puginier C."/>
            <person name="Libourel C."/>
            <person name="Otte J."/>
            <person name="Skaloud P."/>
            <person name="Haon M."/>
            <person name="Grisel S."/>
            <person name="Petersen M."/>
            <person name="Berrin J.G."/>
            <person name="Delaux P.M."/>
            <person name="Dal Grande F."/>
            <person name="Keller J."/>
        </authorList>
    </citation>
    <scope>NUCLEOTIDE SEQUENCE [LARGE SCALE GENOMIC DNA]</scope>
    <source>
        <strain evidence="3 4">SAG 2523</strain>
    </source>
</reference>
<dbReference type="GO" id="GO:1903259">
    <property type="term" value="P:exon-exon junction complex disassembly"/>
    <property type="evidence" value="ECO:0007669"/>
    <property type="project" value="InterPro"/>
</dbReference>
<feature type="compositionally biased region" description="Basic and acidic residues" evidence="1">
    <location>
        <begin position="10"/>
        <end position="32"/>
    </location>
</feature>
<comment type="caution">
    <text evidence="3">The sequence shown here is derived from an EMBL/GenBank/DDBJ whole genome shotgun (WGS) entry which is preliminary data.</text>
</comment>
<feature type="domain" description="WIBG Mago-binding" evidence="2">
    <location>
        <begin position="12"/>
        <end position="38"/>
    </location>
</feature>
<evidence type="ECO:0000313" key="3">
    <source>
        <dbReference type="EMBL" id="KAK9864101.1"/>
    </source>
</evidence>
<proteinExistence type="predicted"/>
<evidence type="ECO:0000259" key="2">
    <source>
        <dbReference type="SMART" id="SM01273"/>
    </source>
</evidence>
<gene>
    <name evidence="3" type="ORF">WJX84_000928</name>
</gene>
<sequence>MSTSSSSQNDRGERVIQGSRRPDGTYRKEVRVKAGYVPPDEQAAFTSRGSQFRNGPGRVPGLVLDDQPAQPAVRAKGKSAKRNEAKRKKKEEEVQQMDGKLAFQTADLRLEDGGDTSSPPQTGAAPRNLSNSNTGGSQQPQAAGPFAALPTDAATSRAATGAAAGDQANLEKRLRALRKKLRQVEGLIEKQANESTLTQEERSKVEHASQW</sequence>
<evidence type="ECO:0000256" key="1">
    <source>
        <dbReference type="SAM" id="MobiDB-lite"/>
    </source>
</evidence>
<dbReference type="SUPFAM" id="SSF101931">
    <property type="entry name" value="Pym (Within the bgcn gene intron protein, WIBG), N-terminal domain"/>
    <property type="match status" value="1"/>
</dbReference>
<feature type="region of interest" description="Disordered" evidence="1">
    <location>
        <begin position="186"/>
        <end position="211"/>
    </location>
</feature>
<dbReference type="Pfam" id="PF09282">
    <property type="entry name" value="Mago-bind"/>
    <property type="match status" value="1"/>
</dbReference>
<dbReference type="GO" id="GO:0003723">
    <property type="term" value="F:RNA binding"/>
    <property type="evidence" value="ECO:0007669"/>
    <property type="project" value="TreeGrafter"/>
</dbReference>
<dbReference type="InterPro" id="IPR039333">
    <property type="entry name" value="PYM1"/>
</dbReference>
<dbReference type="GO" id="GO:0035145">
    <property type="term" value="C:exon-exon junction complex"/>
    <property type="evidence" value="ECO:0007669"/>
    <property type="project" value="TreeGrafter"/>
</dbReference>
<dbReference type="InterPro" id="IPR015362">
    <property type="entry name" value="WIBG_mago-bd"/>
</dbReference>
<name>A0AAW1T2T4_9CHLO</name>
<evidence type="ECO:0000313" key="4">
    <source>
        <dbReference type="Proteomes" id="UP001485043"/>
    </source>
</evidence>
<organism evidence="3 4">
    <name type="scientific">Apatococcus fuscideae</name>
    <dbReference type="NCBI Taxonomy" id="2026836"/>
    <lineage>
        <taxon>Eukaryota</taxon>
        <taxon>Viridiplantae</taxon>
        <taxon>Chlorophyta</taxon>
        <taxon>core chlorophytes</taxon>
        <taxon>Trebouxiophyceae</taxon>
        <taxon>Chlorellales</taxon>
        <taxon>Chlorellaceae</taxon>
        <taxon>Apatococcus</taxon>
    </lineage>
</organism>
<protein>
    <recommendedName>
        <fullName evidence="2">WIBG Mago-binding domain-containing protein</fullName>
    </recommendedName>
</protein>
<dbReference type="PANTHER" id="PTHR22959:SF0">
    <property type="entry name" value="PARTNER OF Y14 AND MAGO"/>
    <property type="match status" value="1"/>
</dbReference>
<accession>A0AAW1T2T4</accession>
<dbReference type="InterPro" id="IPR036348">
    <property type="entry name" value="WIBG_N_sf"/>
</dbReference>
<feature type="compositionally biased region" description="Polar residues" evidence="1">
    <location>
        <begin position="128"/>
        <end position="141"/>
    </location>
</feature>
<dbReference type="SMART" id="SM01273">
    <property type="entry name" value="Mago-bind"/>
    <property type="match status" value="1"/>
</dbReference>
<dbReference type="GO" id="GO:0005737">
    <property type="term" value="C:cytoplasm"/>
    <property type="evidence" value="ECO:0007669"/>
    <property type="project" value="TreeGrafter"/>
</dbReference>
<feature type="compositionally biased region" description="Basic and acidic residues" evidence="1">
    <location>
        <begin position="199"/>
        <end position="211"/>
    </location>
</feature>
<feature type="compositionally biased region" description="Basic residues" evidence="1">
    <location>
        <begin position="75"/>
        <end position="89"/>
    </location>
</feature>
<feature type="region of interest" description="Disordered" evidence="1">
    <location>
        <begin position="1"/>
        <end position="169"/>
    </location>
</feature>
<dbReference type="Proteomes" id="UP001485043">
    <property type="component" value="Unassembled WGS sequence"/>
</dbReference>
<dbReference type="EMBL" id="JALJOV010000392">
    <property type="protein sequence ID" value="KAK9864101.1"/>
    <property type="molecule type" value="Genomic_DNA"/>
</dbReference>
<dbReference type="PANTHER" id="PTHR22959">
    <property type="entry name" value="PYM PROTEIN"/>
    <property type="match status" value="1"/>
</dbReference>
<feature type="compositionally biased region" description="Polar residues" evidence="1">
    <location>
        <begin position="44"/>
        <end position="53"/>
    </location>
</feature>